<organism evidence="1">
    <name type="scientific">Anguilla anguilla</name>
    <name type="common">European freshwater eel</name>
    <name type="synonym">Muraena anguilla</name>
    <dbReference type="NCBI Taxonomy" id="7936"/>
    <lineage>
        <taxon>Eukaryota</taxon>
        <taxon>Metazoa</taxon>
        <taxon>Chordata</taxon>
        <taxon>Craniata</taxon>
        <taxon>Vertebrata</taxon>
        <taxon>Euteleostomi</taxon>
        <taxon>Actinopterygii</taxon>
        <taxon>Neopterygii</taxon>
        <taxon>Teleostei</taxon>
        <taxon>Anguilliformes</taxon>
        <taxon>Anguillidae</taxon>
        <taxon>Anguilla</taxon>
    </lineage>
</organism>
<sequence>MFLYIIIIIIISLFGNGKNIQSIFILCSPIKIIVIFPVM</sequence>
<name>A0A0E9R6D0_ANGAN</name>
<proteinExistence type="predicted"/>
<accession>A0A0E9R6D0</accession>
<dbReference type="AlphaFoldDB" id="A0A0E9R6D0"/>
<reference evidence="1" key="2">
    <citation type="journal article" date="2015" name="Fish Shellfish Immunol.">
        <title>Early steps in the European eel (Anguilla anguilla)-Vibrio vulnificus interaction in the gills: Role of the RtxA13 toxin.</title>
        <authorList>
            <person name="Callol A."/>
            <person name="Pajuelo D."/>
            <person name="Ebbesson L."/>
            <person name="Teles M."/>
            <person name="MacKenzie S."/>
            <person name="Amaro C."/>
        </authorList>
    </citation>
    <scope>NUCLEOTIDE SEQUENCE</scope>
</reference>
<evidence type="ECO:0000313" key="1">
    <source>
        <dbReference type="EMBL" id="JAH24679.1"/>
    </source>
</evidence>
<protein>
    <submittedName>
        <fullName evidence="1">Uncharacterized protein</fullName>
    </submittedName>
</protein>
<dbReference type="EMBL" id="GBXM01083898">
    <property type="protein sequence ID" value="JAH24679.1"/>
    <property type="molecule type" value="Transcribed_RNA"/>
</dbReference>
<reference evidence="1" key="1">
    <citation type="submission" date="2014-11" db="EMBL/GenBank/DDBJ databases">
        <authorList>
            <person name="Amaro Gonzalez C."/>
        </authorList>
    </citation>
    <scope>NUCLEOTIDE SEQUENCE</scope>
</reference>